<comment type="caution">
    <text evidence="1">The sequence shown here is derived from an EMBL/GenBank/DDBJ whole genome shotgun (WGS) entry which is preliminary data.</text>
</comment>
<gene>
    <name evidence="1" type="ORF">FGF04_23905</name>
</gene>
<dbReference type="PANTHER" id="PTHR37950:SF1">
    <property type="entry name" value="4-HYDROXYPHENYLACETATE CATABOLISM PROTEIN"/>
    <property type="match status" value="1"/>
</dbReference>
<keyword evidence="2" id="KW-1185">Reference proteome</keyword>
<sequence>MPQITVDYSAPLAEGFDRQGFAVALHAVVVETAAAKSEACKSRFRAVDDVVVGAQTAGHALVHVSLALLPGRSDEVKSALTSRTLELVRAYVKPVDGVALHASAEVRDLEPSYQKFVD</sequence>
<organism evidence="1 2">
    <name type="scientific">Streptomyces apricus</name>
    <dbReference type="NCBI Taxonomy" id="1828112"/>
    <lineage>
        <taxon>Bacteria</taxon>
        <taxon>Bacillati</taxon>
        <taxon>Actinomycetota</taxon>
        <taxon>Actinomycetes</taxon>
        <taxon>Kitasatosporales</taxon>
        <taxon>Streptomycetaceae</taxon>
        <taxon>Streptomyces</taxon>
    </lineage>
</organism>
<dbReference type="SUPFAM" id="SSF55331">
    <property type="entry name" value="Tautomerase/MIF"/>
    <property type="match status" value="1"/>
</dbReference>
<accession>A0A5B0AQE4</accession>
<dbReference type="RefSeq" id="WP_149513329.1">
    <property type="nucleotide sequence ID" value="NZ_VDFC01000046.1"/>
</dbReference>
<dbReference type="OrthoDB" id="7203947at2"/>
<dbReference type="PANTHER" id="PTHR37950">
    <property type="entry name" value="4-HYDROXYPHENYLACETATE CATABOLISM PROTEIN"/>
    <property type="match status" value="1"/>
</dbReference>
<evidence type="ECO:0000313" key="2">
    <source>
        <dbReference type="Proteomes" id="UP000324965"/>
    </source>
</evidence>
<reference evidence="1 2" key="1">
    <citation type="submission" date="2019-05" db="EMBL/GenBank/DDBJ databases">
        <authorList>
            <person name="Hariharan J."/>
            <person name="Choudoir M.J."/>
            <person name="Diebold P."/>
            <person name="Panke-Buisse K."/>
            <person name="Buckley D.H."/>
        </authorList>
    </citation>
    <scope>NUCLEOTIDE SEQUENCE [LARGE SCALE GENOMIC DNA]</scope>
    <source>
        <strain evidence="1 2">SUN51</strain>
    </source>
</reference>
<dbReference type="EMBL" id="VDFC01000046">
    <property type="protein sequence ID" value="KAA0931907.1"/>
    <property type="molecule type" value="Genomic_DNA"/>
</dbReference>
<dbReference type="AlphaFoldDB" id="A0A5B0AQE4"/>
<name>A0A5B0AQE4_9ACTN</name>
<protein>
    <submittedName>
        <fullName evidence="1">Isomerase</fullName>
    </submittedName>
</protein>
<evidence type="ECO:0000313" key="1">
    <source>
        <dbReference type="EMBL" id="KAA0931907.1"/>
    </source>
</evidence>
<dbReference type="Gene3D" id="3.30.429.10">
    <property type="entry name" value="Macrophage Migration Inhibitory Factor"/>
    <property type="match status" value="1"/>
</dbReference>
<keyword evidence="1" id="KW-0413">Isomerase</keyword>
<proteinExistence type="predicted"/>
<dbReference type="InterPro" id="IPR014347">
    <property type="entry name" value="Tautomerase/MIF_sf"/>
</dbReference>
<dbReference type="GO" id="GO:0008704">
    <property type="term" value="F:5-carboxymethyl-2-hydroxymuconate delta-isomerase activity"/>
    <property type="evidence" value="ECO:0007669"/>
    <property type="project" value="InterPro"/>
</dbReference>
<dbReference type="InterPro" id="IPR004220">
    <property type="entry name" value="5-COMe_2-OHmuconate_Isoase"/>
</dbReference>
<dbReference type="Proteomes" id="UP000324965">
    <property type="component" value="Unassembled WGS sequence"/>
</dbReference>
<dbReference type="Pfam" id="PF02962">
    <property type="entry name" value="CHMI"/>
    <property type="match status" value="1"/>
</dbReference>